<reference evidence="3" key="1">
    <citation type="submission" date="2018-02" db="EMBL/GenBank/DDBJ databases">
        <authorList>
            <person name="Cohen D.B."/>
            <person name="Kent A.D."/>
        </authorList>
    </citation>
    <scope>NUCLEOTIDE SEQUENCE</scope>
</reference>
<dbReference type="AlphaFoldDB" id="A0A2N9GXA7"/>
<dbReference type="EMBL" id="OIVN01002857">
    <property type="protein sequence ID" value="SPD06967.1"/>
    <property type="molecule type" value="Genomic_DNA"/>
</dbReference>
<feature type="region of interest" description="Disordered" evidence="1">
    <location>
        <begin position="26"/>
        <end position="56"/>
    </location>
</feature>
<evidence type="ECO:0000256" key="1">
    <source>
        <dbReference type="SAM" id="MobiDB-lite"/>
    </source>
</evidence>
<evidence type="ECO:0000313" key="3">
    <source>
        <dbReference type="EMBL" id="SPD06967.1"/>
    </source>
</evidence>
<keyword evidence="2" id="KW-0812">Transmembrane</keyword>
<accession>A0A2N9GXA7</accession>
<sequence>MLSWSVSWVEGGAVGLVVEGGAVGLDSDGALHQSRPRSRPDEAVDDEPDEGGAVGPSQTCYDGGFAGLLGLWVCGFAGFVGLLVCECVGFAMLLG</sequence>
<keyword evidence="2" id="KW-0472">Membrane</keyword>
<proteinExistence type="predicted"/>
<gene>
    <name evidence="3" type="ORF">FSB_LOCUS34849</name>
</gene>
<keyword evidence="2" id="KW-1133">Transmembrane helix</keyword>
<organism evidence="3">
    <name type="scientific">Fagus sylvatica</name>
    <name type="common">Beechnut</name>
    <dbReference type="NCBI Taxonomy" id="28930"/>
    <lineage>
        <taxon>Eukaryota</taxon>
        <taxon>Viridiplantae</taxon>
        <taxon>Streptophyta</taxon>
        <taxon>Embryophyta</taxon>
        <taxon>Tracheophyta</taxon>
        <taxon>Spermatophyta</taxon>
        <taxon>Magnoliopsida</taxon>
        <taxon>eudicotyledons</taxon>
        <taxon>Gunneridae</taxon>
        <taxon>Pentapetalae</taxon>
        <taxon>rosids</taxon>
        <taxon>fabids</taxon>
        <taxon>Fagales</taxon>
        <taxon>Fagaceae</taxon>
        <taxon>Fagus</taxon>
    </lineage>
</organism>
<protein>
    <submittedName>
        <fullName evidence="3">Uncharacterized protein</fullName>
    </submittedName>
</protein>
<name>A0A2N9GXA7_FAGSY</name>
<feature type="transmembrane region" description="Helical" evidence="2">
    <location>
        <begin position="69"/>
        <end position="94"/>
    </location>
</feature>
<evidence type="ECO:0000256" key="2">
    <source>
        <dbReference type="SAM" id="Phobius"/>
    </source>
</evidence>